<evidence type="ECO:0000313" key="1">
    <source>
        <dbReference type="WBParaSite" id="maker-PairedContig_423-snap-gene-0.8-mRNA-1"/>
    </source>
</evidence>
<reference evidence="1" key="1">
    <citation type="submission" date="2016-11" db="UniProtKB">
        <authorList>
            <consortium name="WormBaseParasite"/>
        </authorList>
    </citation>
    <scope>IDENTIFICATION</scope>
    <source>
        <strain evidence="1">pt0022</strain>
    </source>
</reference>
<dbReference type="AlphaFoldDB" id="A0A1I8ES56"/>
<accession>A0A1I8ES56</accession>
<proteinExistence type="predicted"/>
<sequence length="111" mass="13435">MQTKSQNAGLIIIISKRDDNKKEKKEQNMLKIMGCVGDEIRRSNSKEKSRNRLHRYSFIGGFGYFGRLDESDKRKHESSRNRRRDYENIKFDFGGWFYYPFDPRRWIFSNL</sequence>
<protein>
    <submittedName>
        <fullName evidence="1">Uncharacterized protein</fullName>
    </submittedName>
</protein>
<dbReference type="WBParaSite" id="maker-PairedContig_423-snap-gene-0.8-mRNA-1">
    <property type="protein sequence ID" value="maker-PairedContig_423-snap-gene-0.8-mRNA-1"/>
    <property type="gene ID" value="maker-PairedContig_423-snap-gene-0.8"/>
</dbReference>
<name>A0A1I8ES56_WUCBA</name>
<organism evidence="1">
    <name type="scientific">Wuchereria bancrofti</name>
    <dbReference type="NCBI Taxonomy" id="6293"/>
    <lineage>
        <taxon>Eukaryota</taxon>
        <taxon>Metazoa</taxon>
        <taxon>Ecdysozoa</taxon>
        <taxon>Nematoda</taxon>
        <taxon>Chromadorea</taxon>
        <taxon>Rhabditida</taxon>
        <taxon>Spirurina</taxon>
        <taxon>Spiruromorpha</taxon>
        <taxon>Filarioidea</taxon>
        <taxon>Onchocercidae</taxon>
        <taxon>Wuchereria</taxon>
    </lineage>
</organism>